<keyword evidence="2" id="KW-1185">Reference proteome</keyword>
<dbReference type="AlphaFoldDB" id="A0A8X7Q035"/>
<dbReference type="OrthoDB" id="10417799at2759"/>
<proteinExistence type="predicted"/>
<name>A0A8X7Q035_BRACI</name>
<comment type="caution">
    <text evidence="1">The sequence shown here is derived from an EMBL/GenBank/DDBJ whole genome shotgun (WGS) entry which is preliminary data.</text>
</comment>
<protein>
    <submittedName>
        <fullName evidence="1">Uncharacterized protein</fullName>
    </submittedName>
</protein>
<organism evidence="1 2">
    <name type="scientific">Brassica carinata</name>
    <name type="common">Ethiopian mustard</name>
    <name type="synonym">Abyssinian cabbage</name>
    <dbReference type="NCBI Taxonomy" id="52824"/>
    <lineage>
        <taxon>Eukaryota</taxon>
        <taxon>Viridiplantae</taxon>
        <taxon>Streptophyta</taxon>
        <taxon>Embryophyta</taxon>
        <taxon>Tracheophyta</taxon>
        <taxon>Spermatophyta</taxon>
        <taxon>Magnoliopsida</taxon>
        <taxon>eudicotyledons</taxon>
        <taxon>Gunneridae</taxon>
        <taxon>Pentapetalae</taxon>
        <taxon>rosids</taxon>
        <taxon>malvids</taxon>
        <taxon>Brassicales</taxon>
        <taxon>Brassicaceae</taxon>
        <taxon>Brassiceae</taxon>
        <taxon>Brassica</taxon>
    </lineage>
</organism>
<evidence type="ECO:0000313" key="2">
    <source>
        <dbReference type="Proteomes" id="UP000886595"/>
    </source>
</evidence>
<reference evidence="1 2" key="1">
    <citation type="submission" date="2020-02" db="EMBL/GenBank/DDBJ databases">
        <authorList>
            <person name="Ma Q."/>
            <person name="Huang Y."/>
            <person name="Song X."/>
            <person name="Pei D."/>
        </authorList>
    </citation>
    <scope>NUCLEOTIDE SEQUENCE [LARGE SCALE GENOMIC DNA]</scope>
    <source>
        <strain evidence="1">Sxm20200214</strain>
        <tissue evidence="1">Leaf</tissue>
    </source>
</reference>
<accession>A0A8X7Q035</accession>
<gene>
    <name evidence="1" type="ORF">Bca52824_079881</name>
</gene>
<sequence length="139" mass="16261">MKYEEYMQEQKEKKNLPGVCFKKPKKILKKRDHVPSQIALNEATTVLVNAKVAVPHCSPVRLWVRADLARNGIFDYEKLKKTWNMRMVDQSEKCKESVMESKKEEEAIELKVKKARFCFCKKQRKDCGRKITVSPTTLV</sequence>
<dbReference type="EMBL" id="JAAMPC010000015">
    <property type="protein sequence ID" value="KAG2260587.1"/>
    <property type="molecule type" value="Genomic_DNA"/>
</dbReference>
<dbReference type="Proteomes" id="UP000886595">
    <property type="component" value="Unassembled WGS sequence"/>
</dbReference>
<evidence type="ECO:0000313" key="1">
    <source>
        <dbReference type="EMBL" id="KAG2260587.1"/>
    </source>
</evidence>